<evidence type="ECO:0000256" key="1">
    <source>
        <dbReference type="ARBA" id="ARBA00004245"/>
    </source>
</evidence>
<evidence type="ECO:0000256" key="4">
    <source>
        <dbReference type="ARBA" id="ARBA00013064"/>
    </source>
</evidence>
<name>A0A9Q0N6N2_9DIPT</name>
<evidence type="ECO:0000313" key="16">
    <source>
        <dbReference type="Proteomes" id="UP001151699"/>
    </source>
</evidence>
<comment type="caution">
    <text evidence="15">The sequence shown here is derived from an EMBL/GenBank/DDBJ whole genome shotgun (WGS) entry which is preliminary data.</text>
</comment>
<dbReference type="SUPFAM" id="SSF50156">
    <property type="entry name" value="PDZ domain-like"/>
    <property type="match status" value="1"/>
</dbReference>
<dbReference type="OrthoDB" id="5854685at2759"/>
<dbReference type="InterPro" id="IPR016130">
    <property type="entry name" value="Tyr_Pase_AS"/>
</dbReference>
<dbReference type="PRINTS" id="PR00935">
    <property type="entry name" value="BAND41"/>
</dbReference>
<gene>
    <name evidence="15" type="primary">Ptpn4</name>
    <name evidence="15" type="ORF">Bhyg_08577</name>
</gene>
<feature type="domain" description="Tyrosine-protein phosphatase" evidence="11">
    <location>
        <begin position="614"/>
        <end position="929"/>
    </location>
</feature>
<dbReference type="GO" id="GO:0070161">
    <property type="term" value="C:anchoring junction"/>
    <property type="evidence" value="ECO:0007669"/>
    <property type="project" value="UniProtKB-SubCell"/>
</dbReference>
<dbReference type="PROSITE" id="PS50056">
    <property type="entry name" value="TYR_PHOSPHATASE_2"/>
    <property type="match status" value="1"/>
</dbReference>
<dbReference type="Proteomes" id="UP001151699">
    <property type="component" value="Chromosome B"/>
</dbReference>
<sequence>MFEKFRIGRFSCSYKTRNATELAREKKVPTIGVTVLFLDDTVNIFVVDKRAKGSELLDQVFEHLELYEKDYFGLQYIQQPGDVVRWVDPNKPLRKQWDSAKGDTNNPFLFRVKFYVNDPSRLQEEYTRYQFYLQIKRDIFEGKLTCPLNTACLLASYTVQCKCDPIPSTEHFDRTVNPLTAELGDYNPSDHLNGYLSSLRLIADQTEEAERRISELHKLHRGQLPADAEYNYLEHAKKLYMYGVDLHKATDSAGKEINLGVTSVGLVVFQNNVRINVFSWSKMVKISFKRKDFFIQLRREPSESYDTLLGFGMGTHKNAKALWKSCVEHHSFFRLERPNRLPRFLPLSLGSKFYYSGRTELQAVQESKQRGKISRIFTRSPSKRILTTCLPKQNGSDSNGKSTILSLTKSYRSHDNKIQSKQSDALPRKAWESQSDDSDGGFIERCAKSFEFPVSHTCDSSAPCKDEHTTSSEENLITVRLVADEAGRFGFNVRGGVDLNLPVLVSRVAPHTPADRTNPRISQGDQVVMINGCDVSGLMHEQVVALIRSSTDPSGELVLTVRPSVTVNSLCDYTEEEPMYQYVPDAPEYPPLTGDALFSQSLLLLSDGLASGALLSQYEQLYRKNPDLAITEAKKTENLAKNRYRDISPYDCTRVVLIKSETGDYINANYVNMEIPEGGVNRYIATQGPLSTTTTDFWRMVQQESSHLIVMLTTVMERGRPKCHQYWPLLGEELEMGNSFSVKCLSEEADETGSFVFRELVLCDKCTGENRLIQHMQYLAWPDHGVPSDPQLFLDFTEKVRCVRKKSLLEEIDLSLKHMRLMDSDRSGDGELPGGLGSEDGESPEELILPPSTSIHQYMSAANPPVIIHCSAGIGRTGVLILMDTALALMDAREPVYPLDIVQGMRDQRACMVQNVSQYRFVCECICAAYVKLARSDAISKSEDT</sequence>
<feature type="domain" description="FERM" evidence="13">
    <location>
        <begin position="31"/>
        <end position="337"/>
    </location>
</feature>
<dbReference type="SMART" id="SM01196">
    <property type="entry name" value="FERM_C"/>
    <property type="match status" value="1"/>
</dbReference>
<feature type="domain" description="PDZ" evidence="14">
    <location>
        <begin position="478"/>
        <end position="550"/>
    </location>
</feature>
<dbReference type="Gene3D" id="2.30.29.30">
    <property type="entry name" value="Pleckstrin-homology domain (PH domain)/Phosphotyrosine-binding domain (PTB)"/>
    <property type="match status" value="1"/>
</dbReference>
<dbReference type="InterPro" id="IPR029071">
    <property type="entry name" value="Ubiquitin-like_domsf"/>
</dbReference>
<dbReference type="CDD" id="cd13189">
    <property type="entry name" value="FERM_C_PTPN4_PTPN3_like"/>
    <property type="match status" value="1"/>
</dbReference>
<dbReference type="PROSITE" id="PS00661">
    <property type="entry name" value="FERM_2"/>
    <property type="match status" value="1"/>
</dbReference>
<dbReference type="SUPFAM" id="SSF47031">
    <property type="entry name" value="Second domain of FERM"/>
    <property type="match status" value="1"/>
</dbReference>
<evidence type="ECO:0000256" key="2">
    <source>
        <dbReference type="ARBA" id="ARBA00004282"/>
    </source>
</evidence>
<dbReference type="Pfam" id="PF00595">
    <property type="entry name" value="PDZ"/>
    <property type="match status" value="1"/>
</dbReference>
<keyword evidence="5" id="KW-0963">Cytoplasm</keyword>
<dbReference type="GO" id="GO:0005856">
    <property type="term" value="C:cytoskeleton"/>
    <property type="evidence" value="ECO:0007669"/>
    <property type="project" value="UniProtKB-SubCell"/>
</dbReference>
<dbReference type="Gene3D" id="2.30.42.10">
    <property type="match status" value="1"/>
</dbReference>
<keyword evidence="8" id="KW-0965">Cell junction</keyword>
<dbReference type="InterPro" id="IPR036034">
    <property type="entry name" value="PDZ_sf"/>
</dbReference>
<dbReference type="Pfam" id="PF09379">
    <property type="entry name" value="FERM_N"/>
    <property type="match status" value="1"/>
</dbReference>
<dbReference type="InterPro" id="IPR019748">
    <property type="entry name" value="FERM_central"/>
</dbReference>
<dbReference type="SUPFAM" id="SSF52799">
    <property type="entry name" value="(Phosphotyrosine protein) phosphatases II"/>
    <property type="match status" value="1"/>
</dbReference>
<keyword evidence="9" id="KW-0206">Cytoskeleton</keyword>
<proteinExistence type="inferred from homology"/>
<dbReference type="InterPro" id="IPR041783">
    <property type="entry name" value="PTPN3/4_FERM_C"/>
</dbReference>
<dbReference type="InterPro" id="IPR018979">
    <property type="entry name" value="FERM_N"/>
</dbReference>
<evidence type="ECO:0000259" key="11">
    <source>
        <dbReference type="PROSITE" id="PS50055"/>
    </source>
</evidence>
<dbReference type="PANTHER" id="PTHR45706:SF4">
    <property type="entry name" value="TYROSINE-PROTEIN PHOSPHATASE"/>
    <property type="match status" value="1"/>
</dbReference>
<dbReference type="Pfam" id="PF00102">
    <property type="entry name" value="Y_phosphatase"/>
    <property type="match status" value="2"/>
</dbReference>
<dbReference type="GO" id="GO:0009887">
    <property type="term" value="P:animal organ morphogenesis"/>
    <property type="evidence" value="ECO:0007669"/>
    <property type="project" value="UniProtKB-ARBA"/>
</dbReference>
<dbReference type="EMBL" id="WJQU01000002">
    <property type="protein sequence ID" value="KAJ6643614.1"/>
    <property type="molecule type" value="Genomic_DNA"/>
</dbReference>
<evidence type="ECO:0000259" key="14">
    <source>
        <dbReference type="PROSITE" id="PS50106"/>
    </source>
</evidence>
<dbReference type="SMART" id="SM01195">
    <property type="entry name" value="FA"/>
    <property type="match status" value="1"/>
</dbReference>
<dbReference type="SUPFAM" id="SSF54236">
    <property type="entry name" value="Ubiquitin-like"/>
    <property type="match status" value="1"/>
</dbReference>
<feature type="region of interest" description="Disordered" evidence="10">
    <location>
        <begin position="413"/>
        <end position="438"/>
    </location>
</feature>
<feature type="domain" description="Tyrosine specific protein phosphatases" evidence="12">
    <location>
        <begin position="846"/>
        <end position="920"/>
    </location>
</feature>
<reference evidence="15" key="1">
    <citation type="submission" date="2022-07" db="EMBL/GenBank/DDBJ databases">
        <authorList>
            <person name="Trinca V."/>
            <person name="Uliana J.V.C."/>
            <person name="Torres T.T."/>
            <person name="Ward R.J."/>
            <person name="Monesi N."/>
        </authorList>
    </citation>
    <scope>NUCLEOTIDE SEQUENCE</scope>
    <source>
        <strain evidence="15">HSMRA1968</strain>
        <tissue evidence="15">Whole embryos</tissue>
    </source>
</reference>
<dbReference type="Pfam" id="PF00373">
    <property type="entry name" value="FERM_M"/>
    <property type="match status" value="1"/>
</dbReference>
<accession>A0A9Q0N6N2</accession>
<dbReference type="InterPro" id="IPR001478">
    <property type="entry name" value="PDZ"/>
</dbReference>
<dbReference type="PROSITE" id="PS50106">
    <property type="entry name" value="PDZ"/>
    <property type="match status" value="1"/>
</dbReference>
<keyword evidence="16" id="KW-1185">Reference proteome</keyword>
<dbReference type="InterPro" id="IPR000299">
    <property type="entry name" value="FERM_domain"/>
</dbReference>
<dbReference type="SMART" id="SM00228">
    <property type="entry name" value="PDZ"/>
    <property type="match status" value="1"/>
</dbReference>
<keyword evidence="7" id="KW-0904">Protein phosphatase</keyword>
<dbReference type="InterPro" id="IPR011993">
    <property type="entry name" value="PH-like_dom_sf"/>
</dbReference>
<comment type="similarity">
    <text evidence="3">Belongs to the protein-tyrosine phosphatase family. Non-receptor class subfamily.</text>
</comment>
<dbReference type="SUPFAM" id="SSF50729">
    <property type="entry name" value="PH domain-like"/>
    <property type="match status" value="1"/>
</dbReference>
<dbReference type="InterPro" id="IPR029021">
    <property type="entry name" value="Prot-tyrosine_phosphatase-like"/>
</dbReference>
<dbReference type="SMART" id="SM00404">
    <property type="entry name" value="PTPc_motif"/>
    <property type="match status" value="1"/>
</dbReference>
<evidence type="ECO:0000256" key="9">
    <source>
        <dbReference type="ARBA" id="ARBA00023212"/>
    </source>
</evidence>
<dbReference type="PROSITE" id="PS50055">
    <property type="entry name" value="TYR_PHOSPHATASE_PTP"/>
    <property type="match status" value="1"/>
</dbReference>
<dbReference type="InterPro" id="IPR014847">
    <property type="entry name" value="FA"/>
</dbReference>
<organism evidence="15 16">
    <name type="scientific">Pseudolycoriella hygida</name>
    <dbReference type="NCBI Taxonomy" id="35572"/>
    <lineage>
        <taxon>Eukaryota</taxon>
        <taxon>Metazoa</taxon>
        <taxon>Ecdysozoa</taxon>
        <taxon>Arthropoda</taxon>
        <taxon>Hexapoda</taxon>
        <taxon>Insecta</taxon>
        <taxon>Pterygota</taxon>
        <taxon>Neoptera</taxon>
        <taxon>Endopterygota</taxon>
        <taxon>Diptera</taxon>
        <taxon>Nematocera</taxon>
        <taxon>Sciaroidea</taxon>
        <taxon>Sciaridae</taxon>
        <taxon>Pseudolycoriella</taxon>
    </lineage>
</organism>
<dbReference type="Gene3D" id="1.20.80.10">
    <property type="match status" value="1"/>
</dbReference>
<evidence type="ECO:0000256" key="10">
    <source>
        <dbReference type="SAM" id="MobiDB-lite"/>
    </source>
</evidence>
<evidence type="ECO:0000256" key="3">
    <source>
        <dbReference type="ARBA" id="ARBA00009649"/>
    </source>
</evidence>
<dbReference type="InterPro" id="IPR000242">
    <property type="entry name" value="PTP_cat"/>
</dbReference>
<dbReference type="InterPro" id="IPR014352">
    <property type="entry name" value="FERM/acyl-CoA-bd_prot_sf"/>
</dbReference>
<dbReference type="SMART" id="SM00194">
    <property type="entry name" value="PTPc"/>
    <property type="match status" value="1"/>
</dbReference>
<dbReference type="PROSITE" id="PS00383">
    <property type="entry name" value="TYR_PHOSPHATASE_1"/>
    <property type="match status" value="1"/>
</dbReference>
<dbReference type="InterPro" id="IPR018980">
    <property type="entry name" value="FERM_PH-like_C"/>
</dbReference>
<evidence type="ECO:0000313" key="15">
    <source>
        <dbReference type="EMBL" id="KAJ6643614.1"/>
    </source>
</evidence>
<dbReference type="GO" id="GO:0071944">
    <property type="term" value="C:cell periphery"/>
    <property type="evidence" value="ECO:0007669"/>
    <property type="project" value="UniProtKB-ARBA"/>
</dbReference>
<comment type="subcellular location">
    <subcellularLocation>
        <location evidence="2">Cell junction</location>
    </subcellularLocation>
    <subcellularLocation>
        <location evidence="1">Cytoplasm</location>
        <location evidence="1">Cytoskeleton</location>
    </subcellularLocation>
</comment>
<keyword evidence="6" id="KW-0378">Hydrolase</keyword>
<dbReference type="SMART" id="SM00295">
    <property type="entry name" value="B41"/>
    <property type="match status" value="1"/>
</dbReference>
<evidence type="ECO:0000256" key="7">
    <source>
        <dbReference type="ARBA" id="ARBA00022912"/>
    </source>
</evidence>
<feature type="region of interest" description="Disordered" evidence="10">
    <location>
        <begin position="824"/>
        <end position="847"/>
    </location>
</feature>
<dbReference type="Gene3D" id="3.10.20.90">
    <property type="entry name" value="Phosphatidylinositol 3-kinase Catalytic Subunit, Chain A, domain 1"/>
    <property type="match status" value="1"/>
</dbReference>
<dbReference type="InterPro" id="IPR003595">
    <property type="entry name" value="Tyr_Pase_cat"/>
</dbReference>
<evidence type="ECO:0000259" key="13">
    <source>
        <dbReference type="PROSITE" id="PS50057"/>
    </source>
</evidence>
<dbReference type="EC" id="3.1.3.48" evidence="4"/>
<dbReference type="GO" id="GO:0048666">
    <property type="term" value="P:neuron development"/>
    <property type="evidence" value="ECO:0007669"/>
    <property type="project" value="UniProtKB-ARBA"/>
</dbReference>
<dbReference type="InterPro" id="IPR019747">
    <property type="entry name" value="FERM_CS"/>
</dbReference>
<dbReference type="AlphaFoldDB" id="A0A9Q0N6N2"/>
<dbReference type="GO" id="GO:0004725">
    <property type="term" value="F:protein tyrosine phosphatase activity"/>
    <property type="evidence" value="ECO:0007669"/>
    <property type="project" value="UniProtKB-EC"/>
</dbReference>
<dbReference type="Pfam" id="PF09380">
    <property type="entry name" value="FERM_C"/>
    <property type="match status" value="1"/>
</dbReference>
<evidence type="ECO:0000256" key="6">
    <source>
        <dbReference type="ARBA" id="ARBA00022801"/>
    </source>
</evidence>
<dbReference type="InterPro" id="IPR019749">
    <property type="entry name" value="Band_41_domain"/>
</dbReference>
<evidence type="ECO:0000256" key="5">
    <source>
        <dbReference type="ARBA" id="ARBA00022490"/>
    </source>
</evidence>
<dbReference type="CDD" id="cd14473">
    <property type="entry name" value="FERM_B-lobe"/>
    <property type="match status" value="1"/>
</dbReference>
<evidence type="ECO:0000256" key="8">
    <source>
        <dbReference type="ARBA" id="ARBA00022949"/>
    </source>
</evidence>
<dbReference type="FunFam" id="2.30.29.30:FF:000002">
    <property type="entry name" value="Band 4.1-like protein 5 isoform 1"/>
    <property type="match status" value="1"/>
</dbReference>
<protein>
    <recommendedName>
        <fullName evidence="4">protein-tyrosine-phosphatase</fullName>
        <ecNumber evidence="4">3.1.3.48</ecNumber>
    </recommendedName>
</protein>
<dbReference type="InterPro" id="IPR000387">
    <property type="entry name" value="Tyr_Pase_dom"/>
</dbReference>
<dbReference type="PROSITE" id="PS50057">
    <property type="entry name" value="FERM_3"/>
    <property type="match status" value="1"/>
</dbReference>
<dbReference type="PRINTS" id="PR00700">
    <property type="entry name" value="PRTYPHPHTASE"/>
</dbReference>
<dbReference type="PANTHER" id="PTHR45706">
    <property type="entry name" value="TYROSINE-PROTEIN PHOSPHATASE"/>
    <property type="match status" value="1"/>
</dbReference>
<dbReference type="Gene3D" id="3.90.190.10">
    <property type="entry name" value="Protein tyrosine phosphatase superfamily"/>
    <property type="match status" value="1"/>
</dbReference>
<dbReference type="InterPro" id="IPR035963">
    <property type="entry name" value="FERM_2"/>
</dbReference>
<dbReference type="Pfam" id="PF08736">
    <property type="entry name" value="FA"/>
    <property type="match status" value="1"/>
</dbReference>
<evidence type="ECO:0000259" key="12">
    <source>
        <dbReference type="PROSITE" id="PS50056"/>
    </source>
</evidence>